<accession>A0ACD3AVR1</accession>
<sequence>MPTLGQFSARITVNDSTLPEYGVEIDEGTATVSCWIPSEEEQEFVVRWKDSDNKFDLSGLVKVDGVNVGGRTYKHRPKRRVAECKRRLVRTSTTSGRPLVFSKVELTEDDRYLDHSLSKQFGEIRIILTHVKLEGHLPGLAPGNNSIPSDAIKLHERTKKVLGHCVATGNETVYREKRPRDYAVVRKLATFIFKYRPLALLQAEGIAPLQTRALSTTLSTQSGDNTGTSSSATLARITALERELRSLKDSVERPAKRAKLEVKPEPRPSVPRHLGTFDLTANLRMSLSADVTAFRRAVSAYSRSLLFGLVLLLNFAMPALGKFSAWIEVDEEHLSEFGSEISDDNSTITCWVPSEEGKEFAIYWRDSNLQYTLDGEVTVDGQSCGGEIARLTEEGDVTRSLDGVMTGPSTSRALVFSKINLTDDDRYLQDTSVAEKLGEIKLVLGEAVVTGQATWNDESTHFSDDMKVHERSKKGIGHRVSLGEEVNCPASNAIFVDTIRRVATFIFRYRPLAILQANGIAPLARSIKRKASTPEEISDDDEVDQATATEIEALKARLQALKGRQRKRVKSEVKAESSSGLKNMGVIDLTDLD</sequence>
<reference evidence="1 2" key="1">
    <citation type="journal article" date="2019" name="Nat. Ecol. Evol.">
        <title>Megaphylogeny resolves global patterns of mushroom evolution.</title>
        <authorList>
            <person name="Varga T."/>
            <person name="Krizsan K."/>
            <person name="Foldi C."/>
            <person name="Dima B."/>
            <person name="Sanchez-Garcia M."/>
            <person name="Sanchez-Ramirez S."/>
            <person name="Szollosi G.J."/>
            <person name="Szarkandi J.G."/>
            <person name="Papp V."/>
            <person name="Albert L."/>
            <person name="Andreopoulos W."/>
            <person name="Angelini C."/>
            <person name="Antonin V."/>
            <person name="Barry K.W."/>
            <person name="Bougher N.L."/>
            <person name="Buchanan P."/>
            <person name="Buyck B."/>
            <person name="Bense V."/>
            <person name="Catcheside P."/>
            <person name="Chovatia M."/>
            <person name="Cooper J."/>
            <person name="Damon W."/>
            <person name="Desjardin D."/>
            <person name="Finy P."/>
            <person name="Geml J."/>
            <person name="Haridas S."/>
            <person name="Hughes K."/>
            <person name="Justo A."/>
            <person name="Karasinski D."/>
            <person name="Kautmanova I."/>
            <person name="Kiss B."/>
            <person name="Kocsube S."/>
            <person name="Kotiranta H."/>
            <person name="LaButti K.M."/>
            <person name="Lechner B.E."/>
            <person name="Liimatainen K."/>
            <person name="Lipzen A."/>
            <person name="Lukacs Z."/>
            <person name="Mihaltcheva S."/>
            <person name="Morgado L.N."/>
            <person name="Niskanen T."/>
            <person name="Noordeloos M.E."/>
            <person name="Ohm R.A."/>
            <person name="Ortiz-Santana B."/>
            <person name="Ovrebo C."/>
            <person name="Racz N."/>
            <person name="Riley R."/>
            <person name="Savchenko A."/>
            <person name="Shiryaev A."/>
            <person name="Soop K."/>
            <person name="Spirin V."/>
            <person name="Szebenyi C."/>
            <person name="Tomsovsky M."/>
            <person name="Tulloss R.E."/>
            <person name="Uehling J."/>
            <person name="Grigoriev I.V."/>
            <person name="Vagvolgyi C."/>
            <person name="Papp T."/>
            <person name="Martin F.M."/>
            <person name="Miettinen O."/>
            <person name="Hibbett D.S."/>
            <person name="Nagy L.G."/>
        </authorList>
    </citation>
    <scope>NUCLEOTIDE SEQUENCE [LARGE SCALE GENOMIC DNA]</scope>
    <source>
        <strain evidence="1 2">NL-1719</strain>
    </source>
</reference>
<protein>
    <submittedName>
        <fullName evidence="1">Uncharacterized protein</fullName>
    </submittedName>
</protein>
<keyword evidence="2" id="KW-1185">Reference proteome</keyword>
<dbReference type="EMBL" id="ML208326">
    <property type="protein sequence ID" value="TFK69677.1"/>
    <property type="molecule type" value="Genomic_DNA"/>
</dbReference>
<evidence type="ECO:0000313" key="2">
    <source>
        <dbReference type="Proteomes" id="UP000308600"/>
    </source>
</evidence>
<name>A0ACD3AVR1_9AGAR</name>
<gene>
    <name evidence="1" type="ORF">BDN72DRAFT_959372</name>
</gene>
<organism evidence="1 2">
    <name type="scientific">Pluteus cervinus</name>
    <dbReference type="NCBI Taxonomy" id="181527"/>
    <lineage>
        <taxon>Eukaryota</taxon>
        <taxon>Fungi</taxon>
        <taxon>Dikarya</taxon>
        <taxon>Basidiomycota</taxon>
        <taxon>Agaricomycotina</taxon>
        <taxon>Agaricomycetes</taxon>
        <taxon>Agaricomycetidae</taxon>
        <taxon>Agaricales</taxon>
        <taxon>Pluteineae</taxon>
        <taxon>Pluteaceae</taxon>
        <taxon>Pluteus</taxon>
    </lineage>
</organism>
<evidence type="ECO:0000313" key="1">
    <source>
        <dbReference type="EMBL" id="TFK69677.1"/>
    </source>
</evidence>
<proteinExistence type="predicted"/>
<dbReference type="Proteomes" id="UP000308600">
    <property type="component" value="Unassembled WGS sequence"/>
</dbReference>